<evidence type="ECO:0000313" key="1">
    <source>
        <dbReference type="EMBL" id="MDW2797022.1"/>
    </source>
</evidence>
<evidence type="ECO:0000313" key="2">
    <source>
        <dbReference type="Proteomes" id="UP001276854"/>
    </source>
</evidence>
<dbReference type="RefSeq" id="WP_318063383.1">
    <property type="nucleotide sequence ID" value="NZ_JAWONS010000102.1"/>
</dbReference>
<gene>
    <name evidence="1" type="ORF">RZO55_05440</name>
</gene>
<organism evidence="1 2">
    <name type="scientific">Clostridium boliviensis</name>
    <dbReference type="NCBI Taxonomy" id="318465"/>
    <lineage>
        <taxon>Bacteria</taxon>
        <taxon>Bacillati</taxon>
        <taxon>Bacillota</taxon>
        <taxon>Clostridia</taxon>
        <taxon>Eubacteriales</taxon>
        <taxon>Clostridiaceae</taxon>
        <taxon>Clostridium</taxon>
    </lineage>
</organism>
<proteinExistence type="predicted"/>
<sequence length="71" mass="7863">MTIKIGILGYGNLGKGVECAIRRNHAYARAAYRFNKEGMNGCKTVFDIPPSYLSILSSEDLTAAIDIKRRI</sequence>
<dbReference type="InterPro" id="IPR036291">
    <property type="entry name" value="NAD(P)-bd_dom_sf"/>
</dbReference>
<name>A0ABU4GL89_9CLOT</name>
<reference evidence="1 2" key="1">
    <citation type="submission" date="2023-10" db="EMBL/GenBank/DDBJ databases">
        <title>A novel Glycoside Hydrolase 43-Like Enzyme from Clostrdium boliviensis is an Endo-xylanase, and a Candidate for Xylooligosaccharides Production from Different Xylan Substrates.</title>
        <authorList>
            <person name="Alvarez M.T."/>
            <person name="Rocabado-Villegas L.R."/>
            <person name="Salas-Veizaga D.M."/>
            <person name="Linares-Pasten J.A."/>
            <person name="Gudmundsdottir E.E."/>
            <person name="Hreggvidsson G.O."/>
            <person name="Adlercreutz P."/>
            <person name="Nordberg Karlsson E."/>
        </authorList>
    </citation>
    <scope>NUCLEOTIDE SEQUENCE [LARGE SCALE GENOMIC DNA]</scope>
    <source>
        <strain evidence="1 2">E-1</strain>
    </source>
</reference>
<keyword evidence="2" id="KW-1185">Reference proteome</keyword>
<evidence type="ECO:0008006" key="3">
    <source>
        <dbReference type="Google" id="ProtNLM"/>
    </source>
</evidence>
<dbReference type="SUPFAM" id="SSF51735">
    <property type="entry name" value="NAD(P)-binding Rossmann-fold domains"/>
    <property type="match status" value="1"/>
</dbReference>
<accession>A0ABU4GL89</accession>
<protein>
    <recommendedName>
        <fullName evidence="3">Diaminopimelate dehydrogenase</fullName>
    </recommendedName>
</protein>
<dbReference type="Gene3D" id="3.40.50.720">
    <property type="entry name" value="NAD(P)-binding Rossmann-like Domain"/>
    <property type="match status" value="2"/>
</dbReference>
<comment type="caution">
    <text evidence="1">The sequence shown here is derived from an EMBL/GenBank/DDBJ whole genome shotgun (WGS) entry which is preliminary data.</text>
</comment>
<dbReference type="EMBL" id="JAWONS010000102">
    <property type="protein sequence ID" value="MDW2797022.1"/>
    <property type="molecule type" value="Genomic_DNA"/>
</dbReference>
<dbReference type="Proteomes" id="UP001276854">
    <property type="component" value="Unassembled WGS sequence"/>
</dbReference>